<protein>
    <submittedName>
        <fullName evidence="1">Uncharacterized protein</fullName>
    </submittedName>
</protein>
<dbReference type="EMBL" id="VFLP01000030">
    <property type="protein sequence ID" value="TRX93292.1"/>
    <property type="molecule type" value="Genomic_DNA"/>
</dbReference>
<proteinExistence type="predicted"/>
<comment type="caution">
    <text evidence="1">The sequence shown here is derived from an EMBL/GenBank/DDBJ whole genome shotgun (WGS) entry which is preliminary data.</text>
</comment>
<evidence type="ECO:0000313" key="2">
    <source>
        <dbReference type="Proteomes" id="UP000319160"/>
    </source>
</evidence>
<dbReference type="Proteomes" id="UP000319160">
    <property type="component" value="Unassembled WGS sequence"/>
</dbReference>
<dbReference type="OrthoDB" id="4774495at2759"/>
<gene>
    <name evidence="1" type="ORF">FHL15_005871</name>
</gene>
<sequence length="199" mass="22433">MDYVRRVVLERTHLKAQRERIEKSKQNLLRFKLQAHPSWFRQGATATTLPAIPDHQIALLENGAALVRGNFAFQTAFQTVGDLDTSLAERPLNIDLTGLLLLALNHLQTRTSQFEESYARVRELQPGFTSQDQRRIIKAAPQKACRSLLVGNTTPLAPSPLRQVTGVHDDDSWDVAADNENISWEDYVKWGNTASSEGW</sequence>
<evidence type="ECO:0000313" key="1">
    <source>
        <dbReference type="EMBL" id="TRX93292.1"/>
    </source>
</evidence>
<dbReference type="AlphaFoldDB" id="A0A553HZB5"/>
<organism evidence="1 2">
    <name type="scientific">Xylaria flabelliformis</name>
    <dbReference type="NCBI Taxonomy" id="2512241"/>
    <lineage>
        <taxon>Eukaryota</taxon>
        <taxon>Fungi</taxon>
        <taxon>Dikarya</taxon>
        <taxon>Ascomycota</taxon>
        <taxon>Pezizomycotina</taxon>
        <taxon>Sordariomycetes</taxon>
        <taxon>Xylariomycetidae</taxon>
        <taxon>Xylariales</taxon>
        <taxon>Xylariaceae</taxon>
        <taxon>Xylaria</taxon>
    </lineage>
</organism>
<accession>A0A553HZB5</accession>
<reference evidence="2" key="1">
    <citation type="submission" date="2019-06" db="EMBL/GenBank/DDBJ databases">
        <title>Draft genome sequence of the griseofulvin-producing fungus Xylaria cubensis strain G536.</title>
        <authorList>
            <person name="Mead M.E."/>
            <person name="Raja H.A."/>
            <person name="Steenwyk J.L."/>
            <person name="Knowles S.L."/>
            <person name="Oberlies N.H."/>
            <person name="Rokas A."/>
        </authorList>
    </citation>
    <scope>NUCLEOTIDE SEQUENCE [LARGE SCALE GENOMIC DNA]</scope>
    <source>
        <strain evidence="2">G536</strain>
    </source>
</reference>
<name>A0A553HZB5_9PEZI</name>
<keyword evidence="2" id="KW-1185">Reference proteome</keyword>